<gene>
    <name evidence="7" type="ORF">GCM10009560_45580</name>
</gene>
<dbReference type="InterPro" id="IPR000073">
    <property type="entry name" value="AB_hydrolase_1"/>
</dbReference>
<evidence type="ECO:0000256" key="4">
    <source>
        <dbReference type="SAM" id="SignalP"/>
    </source>
</evidence>
<organism evidence="7 8">
    <name type="scientific">Nonomuraea longicatena</name>
    <dbReference type="NCBI Taxonomy" id="83682"/>
    <lineage>
        <taxon>Bacteria</taxon>
        <taxon>Bacillati</taxon>
        <taxon>Actinomycetota</taxon>
        <taxon>Actinomycetes</taxon>
        <taxon>Streptosporangiales</taxon>
        <taxon>Streptosporangiaceae</taxon>
        <taxon>Nonomuraea</taxon>
    </lineage>
</organism>
<dbReference type="InterPro" id="IPR013595">
    <property type="entry name" value="Pept_S33_TAP-like_C"/>
</dbReference>
<keyword evidence="3 7" id="KW-0378">Hydrolase</keyword>
<keyword evidence="2 4" id="KW-0732">Signal</keyword>
<accession>A0ABN1Q2Q5</accession>
<evidence type="ECO:0000313" key="8">
    <source>
        <dbReference type="Proteomes" id="UP001501578"/>
    </source>
</evidence>
<evidence type="ECO:0000259" key="5">
    <source>
        <dbReference type="Pfam" id="PF00561"/>
    </source>
</evidence>
<dbReference type="InterPro" id="IPR051601">
    <property type="entry name" value="Serine_prot/Carboxylest_S33"/>
</dbReference>
<dbReference type="SUPFAM" id="SSF53474">
    <property type="entry name" value="alpha/beta-Hydrolases"/>
    <property type="match status" value="1"/>
</dbReference>
<proteinExistence type="inferred from homology"/>
<dbReference type="PANTHER" id="PTHR43248:SF29">
    <property type="entry name" value="TRIPEPTIDYL AMINOPEPTIDASE"/>
    <property type="match status" value="1"/>
</dbReference>
<keyword evidence="8" id="KW-1185">Reference proteome</keyword>
<dbReference type="GO" id="GO:0016787">
    <property type="term" value="F:hydrolase activity"/>
    <property type="evidence" value="ECO:0007669"/>
    <property type="project" value="UniProtKB-KW"/>
</dbReference>
<name>A0ABN1Q2Q5_9ACTN</name>
<dbReference type="InterPro" id="IPR029058">
    <property type="entry name" value="AB_hydrolase_fold"/>
</dbReference>
<sequence length="493" mass="53849">MKRIAALLAALTVAAGSLTGTAAAADDLARFHGQEVAWKSCGDPALDAAGVRCATVTVPLDYARPQGRTTTVAISRLKAADPARRRGIMLANPGGPGGSGLFATLHFKQAMTPEVVATYDLIGMDPRGVGRSERIDCGWPVGHMLWSSGVDREGFDRAVRTQADLARRCADKEGDRIAHFTTRNTARDMDVIRAALGEERISYFGMSYGTYLGAVFTQLFPHRSDRIVLDSAIDPDRYMAETIRTQGPENEAALDDWAAWTSERHAEYRLGRTRKQVRARVERLIEQAAKTPIRIGGYLLDEHFLPILLFTQLTDARRDAALAARVRQLADAAEGKQVVPSPELEAELSFMLKGKPEEWSVQAAVICGDAAVPRDPEVYWRAMRRSKASQPVFGGYANGITACAFWPKPVEPRTVVRNDVPALIVQTTHDTRTAYAEGKALRRAMSASRLVTLKDVRMHGVFGLLPNACVQKAVNTYFADGTLPAADLTCRAD</sequence>
<reference evidence="7 8" key="1">
    <citation type="journal article" date="2019" name="Int. J. Syst. Evol. Microbiol.">
        <title>The Global Catalogue of Microorganisms (GCM) 10K type strain sequencing project: providing services to taxonomists for standard genome sequencing and annotation.</title>
        <authorList>
            <consortium name="The Broad Institute Genomics Platform"/>
            <consortium name="The Broad Institute Genome Sequencing Center for Infectious Disease"/>
            <person name="Wu L."/>
            <person name="Ma J."/>
        </authorList>
    </citation>
    <scope>NUCLEOTIDE SEQUENCE [LARGE SCALE GENOMIC DNA]</scope>
    <source>
        <strain evidence="7 8">JCM 11136</strain>
    </source>
</reference>
<evidence type="ECO:0000259" key="6">
    <source>
        <dbReference type="Pfam" id="PF08386"/>
    </source>
</evidence>
<comment type="caution">
    <text evidence="7">The sequence shown here is derived from an EMBL/GenBank/DDBJ whole genome shotgun (WGS) entry which is preliminary data.</text>
</comment>
<feature type="chain" id="PRO_5047124819" evidence="4">
    <location>
        <begin position="25"/>
        <end position="493"/>
    </location>
</feature>
<feature type="signal peptide" evidence="4">
    <location>
        <begin position="1"/>
        <end position="24"/>
    </location>
</feature>
<dbReference type="Proteomes" id="UP001501578">
    <property type="component" value="Unassembled WGS sequence"/>
</dbReference>
<feature type="domain" description="AB hydrolase-1" evidence="5">
    <location>
        <begin position="89"/>
        <end position="277"/>
    </location>
</feature>
<protein>
    <submittedName>
        <fullName evidence="7">Alpha/beta hydrolase</fullName>
    </submittedName>
</protein>
<dbReference type="PANTHER" id="PTHR43248">
    <property type="entry name" value="2-SUCCINYL-6-HYDROXY-2,4-CYCLOHEXADIENE-1-CARBOXYLATE SYNTHASE"/>
    <property type="match status" value="1"/>
</dbReference>
<dbReference type="Gene3D" id="3.40.50.1820">
    <property type="entry name" value="alpha/beta hydrolase"/>
    <property type="match status" value="1"/>
</dbReference>
<dbReference type="Pfam" id="PF00561">
    <property type="entry name" value="Abhydrolase_1"/>
    <property type="match status" value="1"/>
</dbReference>
<dbReference type="EMBL" id="BAAAHQ010000023">
    <property type="protein sequence ID" value="GAA0936711.1"/>
    <property type="molecule type" value="Genomic_DNA"/>
</dbReference>
<evidence type="ECO:0000256" key="3">
    <source>
        <dbReference type="ARBA" id="ARBA00022801"/>
    </source>
</evidence>
<comment type="similarity">
    <text evidence="1">Belongs to the peptidase S33 family.</text>
</comment>
<dbReference type="Pfam" id="PF08386">
    <property type="entry name" value="Abhydrolase_4"/>
    <property type="match status" value="1"/>
</dbReference>
<dbReference type="RefSeq" id="WP_343951972.1">
    <property type="nucleotide sequence ID" value="NZ_BAAAHQ010000023.1"/>
</dbReference>
<feature type="domain" description="Peptidase S33 tripeptidyl aminopeptidase-like C-terminal" evidence="6">
    <location>
        <begin position="391"/>
        <end position="490"/>
    </location>
</feature>
<evidence type="ECO:0000256" key="1">
    <source>
        <dbReference type="ARBA" id="ARBA00010088"/>
    </source>
</evidence>
<evidence type="ECO:0000313" key="7">
    <source>
        <dbReference type="EMBL" id="GAA0936711.1"/>
    </source>
</evidence>
<evidence type="ECO:0000256" key="2">
    <source>
        <dbReference type="ARBA" id="ARBA00022729"/>
    </source>
</evidence>